<dbReference type="Gene3D" id="1.10.260.40">
    <property type="entry name" value="lambda repressor-like DNA-binding domains"/>
    <property type="match status" value="1"/>
</dbReference>
<dbReference type="RefSeq" id="WP_080325540.1">
    <property type="nucleotide sequence ID" value="NZ_FQYW01000007.1"/>
</dbReference>
<evidence type="ECO:0000259" key="1">
    <source>
        <dbReference type="PROSITE" id="PS50943"/>
    </source>
</evidence>
<gene>
    <name evidence="2" type="ORF">SAMN02745671_00999</name>
</gene>
<dbReference type="GO" id="GO:0003677">
    <property type="term" value="F:DNA binding"/>
    <property type="evidence" value="ECO:0007669"/>
    <property type="project" value="UniProtKB-KW"/>
</dbReference>
<dbReference type="CDD" id="cd00093">
    <property type="entry name" value="HTH_XRE"/>
    <property type="match status" value="1"/>
</dbReference>
<dbReference type="SMART" id="SM00530">
    <property type="entry name" value="HTH_XRE"/>
    <property type="match status" value="1"/>
</dbReference>
<organism evidence="2 3">
    <name type="scientific">Anaerovibrio lipolyticus DSM 3074</name>
    <dbReference type="NCBI Taxonomy" id="1120997"/>
    <lineage>
        <taxon>Bacteria</taxon>
        <taxon>Bacillati</taxon>
        <taxon>Bacillota</taxon>
        <taxon>Negativicutes</taxon>
        <taxon>Selenomonadales</taxon>
        <taxon>Selenomonadaceae</taxon>
        <taxon>Anaerovibrio</taxon>
    </lineage>
</organism>
<reference evidence="2 3" key="1">
    <citation type="submission" date="2016-11" db="EMBL/GenBank/DDBJ databases">
        <authorList>
            <person name="Jaros S."/>
            <person name="Januszkiewicz K."/>
            <person name="Wedrychowicz H."/>
        </authorList>
    </citation>
    <scope>NUCLEOTIDE SEQUENCE [LARGE SCALE GENOMIC DNA]</scope>
    <source>
        <strain evidence="2 3">DSM 3074</strain>
    </source>
</reference>
<keyword evidence="2" id="KW-0238">DNA-binding</keyword>
<dbReference type="InterPro" id="IPR001387">
    <property type="entry name" value="Cro/C1-type_HTH"/>
</dbReference>
<dbReference type="Proteomes" id="UP000191240">
    <property type="component" value="Unassembled WGS sequence"/>
</dbReference>
<proteinExistence type="predicted"/>
<accession>A0A1M6C4V7</accession>
<dbReference type="InterPro" id="IPR010982">
    <property type="entry name" value="Lambda_DNA-bd_dom_sf"/>
</dbReference>
<evidence type="ECO:0000313" key="3">
    <source>
        <dbReference type="Proteomes" id="UP000191240"/>
    </source>
</evidence>
<sequence length="73" mass="8228">MTVNEKIRVYLKEHGIMQTAVARATGINIKTFNYLINGKSEMSVDRMVAICKFLNVPVSFFLDDESKNLTTNG</sequence>
<dbReference type="PROSITE" id="PS50943">
    <property type="entry name" value="HTH_CROC1"/>
    <property type="match status" value="1"/>
</dbReference>
<dbReference type="EMBL" id="FQYW01000007">
    <property type="protein sequence ID" value="SHI55973.1"/>
    <property type="molecule type" value="Genomic_DNA"/>
</dbReference>
<name>A0A1M6C4V7_9FIRM</name>
<dbReference type="AlphaFoldDB" id="A0A1M6C4V7"/>
<dbReference type="Pfam" id="PF13443">
    <property type="entry name" value="HTH_26"/>
    <property type="match status" value="1"/>
</dbReference>
<feature type="domain" description="HTH cro/C1-type" evidence="1">
    <location>
        <begin position="7"/>
        <end position="61"/>
    </location>
</feature>
<evidence type="ECO:0000313" key="2">
    <source>
        <dbReference type="EMBL" id="SHI55973.1"/>
    </source>
</evidence>
<dbReference type="OrthoDB" id="2062347at2"/>
<protein>
    <submittedName>
        <fullName evidence="2">DNA-binding transcriptional regulator, XRE-family HTH domain</fullName>
    </submittedName>
</protein>
<dbReference type="SUPFAM" id="SSF47413">
    <property type="entry name" value="lambda repressor-like DNA-binding domains"/>
    <property type="match status" value="1"/>
</dbReference>